<dbReference type="PANTHER" id="PTHR42823:SF3">
    <property type="entry name" value="ATP SYNTHASE SUBUNIT A, CHLOROPLASTIC"/>
    <property type="match status" value="1"/>
</dbReference>
<dbReference type="SUPFAM" id="SSF81336">
    <property type="entry name" value="F1F0 ATP synthase subunit A"/>
    <property type="match status" value="1"/>
</dbReference>
<feature type="transmembrane region" description="Helical" evidence="12">
    <location>
        <begin position="20"/>
        <end position="39"/>
    </location>
</feature>
<dbReference type="InterPro" id="IPR035908">
    <property type="entry name" value="F0_ATP_A_sf"/>
</dbReference>
<keyword evidence="5 12" id="KW-0138">CF(0)</keyword>
<dbReference type="GO" id="GO:0046933">
    <property type="term" value="F:proton-transporting ATP synthase activity, rotational mechanism"/>
    <property type="evidence" value="ECO:0007669"/>
    <property type="project" value="UniProtKB-UniRule"/>
</dbReference>
<feature type="transmembrane region" description="Helical" evidence="12">
    <location>
        <begin position="169"/>
        <end position="187"/>
    </location>
</feature>
<evidence type="ECO:0000256" key="2">
    <source>
        <dbReference type="ARBA" id="ARBA00006810"/>
    </source>
</evidence>
<evidence type="ECO:0000256" key="11">
    <source>
        <dbReference type="ARBA" id="ARBA00023310"/>
    </source>
</evidence>
<dbReference type="GO" id="GO:0005886">
    <property type="term" value="C:plasma membrane"/>
    <property type="evidence" value="ECO:0007669"/>
    <property type="project" value="UniProtKB-SubCell"/>
</dbReference>
<evidence type="ECO:0000256" key="3">
    <source>
        <dbReference type="ARBA" id="ARBA00022448"/>
    </source>
</evidence>
<accession>E1YLN9</accession>
<dbReference type="HAMAP" id="MF_01393">
    <property type="entry name" value="ATP_synth_a_bact"/>
    <property type="match status" value="1"/>
</dbReference>
<reference evidence="14" key="1">
    <citation type="journal article" date="2011" name="Environ. Microbiol.">
        <title>Genomic insights into the metabolic potential of the polycyclic aromatic hydrocarbon degrading sulfate-reducing Deltaproteobacterium N47.</title>
        <authorList>
            <person name="Bergmann F."/>
            <person name="Selesi D."/>
            <person name="Weinmaier T."/>
            <person name="Tischler P."/>
            <person name="Rattei T."/>
            <person name="Meckenstock R.U."/>
        </authorList>
    </citation>
    <scope>NUCLEOTIDE SEQUENCE</scope>
</reference>
<name>E1YLN9_9BACT</name>
<keyword evidence="7 12" id="KW-0375">Hydrogen ion transport</keyword>
<evidence type="ECO:0000256" key="9">
    <source>
        <dbReference type="ARBA" id="ARBA00023065"/>
    </source>
</evidence>
<dbReference type="GO" id="GO:0045259">
    <property type="term" value="C:proton-transporting ATP synthase complex"/>
    <property type="evidence" value="ECO:0007669"/>
    <property type="project" value="UniProtKB-KW"/>
</dbReference>
<evidence type="ECO:0000313" key="14">
    <source>
        <dbReference type="EMBL" id="CBX31022.1"/>
    </source>
</evidence>
<dbReference type="PROSITE" id="PS00449">
    <property type="entry name" value="ATPASE_A"/>
    <property type="match status" value="1"/>
</dbReference>
<dbReference type="NCBIfam" id="TIGR01131">
    <property type="entry name" value="ATP_synt_6_or_A"/>
    <property type="match status" value="1"/>
</dbReference>
<dbReference type="CDD" id="cd00310">
    <property type="entry name" value="ATP-synt_Fo_a_6"/>
    <property type="match status" value="1"/>
</dbReference>
<sequence length="223" mass="24422">MDMNPDQIIFFKAGVFPINATIFFTWVIMLLLCLISWTITGKLSSGPKISRFQSILETIYTLISSQIKDVTGSDPTPLVPFLGTLFVFILTANLMEVVPLFHPPTASLSTTAALSICVFFAVPVFGIMKKGVWGFLKEYAQPSVFMILFNILGEITRTVSLSVRLFGNIMSETLIAGILLVLVPLFVPVVMQIFGIIIGTVQAYIFFILATVFVGSAASGKQH</sequence>
<evidence type="ECO:0000256" key="5">
    <source>
        <dbReference type="ARBA" id="ARBA00022547"/>
    </source>
</evidence>
<feature type="transmembrane region" description="Helical" evidence="12">
    <location>
        <begin position="193"/>
        <end position="218"/>
    </location>
</feature>
<evidence type="ECO:0000256" key="6">
    <source>
        <dbReference type="ARBA" id="ARBA00022692"/>
    </source>
</evidence>
<evidence type="ECO:0000256" key="7">
    <source>
        <dbReference type="ARBA" id="ARBA00022781"/>
    </source>
</evidence>
<proteinExistence type="inferred from homology"/>
<keyword evidence="10 12" id="KW-0472">Membrane</keyword>
<dbReference type="InterPro" id="IPR000568">
    <property type="entry name" value="ATP_synth_F0_asu"/>
</dbReference>
<comment type="similarity">
    <text evidence="2 12 13">Belongs to the ATPase A chain family.</text>
</comment>
<evidence type="ECO:0000256" key="8">
    <source>
        <dbReference type="ARBA" id="ARBA00022989"/>
    </source>
</evidence>
<dbReference type="InterPro" id="IPR023011">
    <property type="entry name" value="ATP_synth_F0_asu_AS"/>
</dbReference>
<keyword evidence="3 12" id="KW-0813">Transport</keyword>
<keyword evidence="6 12" id="KW-0812">Transmembrane</keyword>
<keyword evidence="4 12" id="KW-1003">Cell membrane</keyword>
<dbReference type="NCBIfam" id="NF004481">
    <property type="entry name" value="PRK05815.2-3"/>
    <property type="match status" value="1"/>
</dbReference>
<dbReference type="AlphaFoldDB" id="E1YLN9"/>
<feature type="transmembrane region" description="Helical" evidence="12">
    <location>
        <begin position="78"/>
        <end position="101"/>
    </location>
</feature>
<keyword evidence="9 12" id="KW-0406">Ion transport</keyword>
<comment type="subcellular location">
    <subcellularLocation>
        <location evidence="12 13">Cell membrane</location>
        <topology evidence="12 13">Multi-pass membrane protein</topology>
    </subcellularLocation>
    <subcellularLocation>
        <location evidence="1">Membrane</location>
        <topology evidence="1">Multi-pass membrane protein</topology>
    </subcellularLocation>
</comment>
<keyword evidence="11 12" id="KW-0066">ATP synthesis</keyword>
<dbReference type="EMBL" id="FR695877">
    <property type="protein sequence ID" value="CBX31022.1"/>
    <property type="molecule type" value="Genomic_DNA"/>
</dbReference>
<keyword evidence="8 12" id="KW-1133">Transmembrane helix</keyword>
<dbReference type="PRINTS" id="PR00123">
    <property type="entry name" value="ATPASEA"/>
</dbReference>
<dbReference type="InterPro" id="IPR045082">
    <property type="entry name" value="ATP_syn_F0_a_bact/chloroplast"/>
</dbReference>
<dbReference type="GO" id="GO:0042777">
    <property type="term" value="P:proton motive force-driven plasma membrane ATP synthesis"/>
    <property type="evidence" value="ECO:0007669"/>
    <property type="project" value="TreeGrafter"/>
</dbReference>
<evidence type="ECO:0000256" key="4">
    <source>
        <dbReference type="ARBA" id="ARBA00022475"/>
    </source>
</evidence>
<dbReference type="PANTHER" id="PTHR42823">
    <property type="entry name" value="ATP SYNTHASE SUBUNIT A, CHLOROPLASTIC"/>
    <property type="match status" value="1"/>
</dbReference>
<evidence type="ECO:0000256" key="12">
    <source>
        <dbReference type="HAMAP-Rule" id="MF_01393"/>
    </source>
</evidence>
<protein>
    <recommendedName>
        <fullName evidence="12 13">ATP synthase subunit a</fullName>
    </recommendedName>
    <alternativeName>
        <fullName evidence="12">ATP synthase F0 sector subunit a</fullName>
    </alternativeName>
    <alternativeName>
        <fullName evidence="12">F-ATPase subunit 6</fullName>
    </alternativeName>
</protein>
<comment type="function">
    <text evidence="12 13">Key component of the proton channel; it plays a direct role in the translocation of protons across the membrane.</text>
</comment>
<gene>
    <name evidence="12" type="primary">atpB</name>
    <name evidence="14" type="ORF">N47_E45340</name>
</gene>
<evidence type="ECO:0000256" key="1">
    <source>
        <dbReference type="ARBA" id="ARBA00004141"/>
    </source>
</evidence>
<dbReference type="Pfam" id="PF00119">
    <property type="entry name" value="ATP-synt_A"/>
    <property type="match status" value="1"/>
</dbReference>
<dbReference type="Gene3D" id="1.20.120.220">
    <property type="entry name" value="ATP synthase, F0 complex, subunit A"/>
    <property type="match status" value="1"/>
</dbReference>
<feature type="transmembrane region" description="Helical" evidence="12">
    <location>
        <begin position="108"/>
        <end position="127"/>
    </location>
</feature>
<evidence type="ECO:0000256" key="13">
    <source>
        <dbReference type="RuleBase" id="RU000483"/>
    </source>
</evidence>
<evidence type="ECO:0000256" key="10">
    <source>
        <dbReference type="ARBA" id="ARBA00023136"/>
    </source>
</evidence>
<organism evidence="14">
    <name type="scientific">uncultured Desulfobacterium sp</name>
    <dbReference type="NCBI Taxonomy" id="201089"/>
    <lineage>
        <taxon>Bacteria</taxon>
        <taxon>Pseudomonadati</taxon>
        <taxon>Thermodesulfobacteriota</taxon>
        <taxon>Desulfobacteria</taxon>
        <taxon>Desulfobacterales</taxon>
        <taxon>Desulfobacteriaceae</taxon>
        <taxon>Desulfobacterium</taxon>
        <taxon>environmental samples</taxon>
    </lineage>
</organism>